<feature type="domain" description="Dienelactone hydrolase" evidence="2">
    <location>
        <begin position="187"/>
        <end position="335"/>
    </location>
</feature>
<evidence type="ECO:0000256" key="1">
    <source>
        <dbReference type="ARBA" id="ARBA00022801"/>
    </source>
</evidence>
<dbReference type="RefSeq" id="WP_176070678.1">
    <property type="nucleotide sequence ID" value="NZ_JABWMJ010000009.1"/>
</dbReference>
<reference evidence="3 4" key="1">
    <citation type="submission" date="2020-06" db="EMBL/GenBank/DDBJ databases">
        <title>Schlegella sp. ID0723 isolated from air conditioner.</title>
        <authorList>
            <person name="Kim D.Y."/>
            <person name="Kim D.-U."/>
        </authorList>
    </citation>
    <scope>NUCLEOTIDE SEQUENCE [LARGE SCALE GENOMIC DNA]</scope>
    <source>
        <strain evidence="3 4">ID0723</strain>
    </source>
</reference>
<accession>A0A7Y6NR83</accession>
<proteinExistence type="predicted"/>
<dbReference type="Proteomes" id="UP000529637">
    <property type="component" value="Unassembled WGS sequence"/>
</dbReference>
<gene>
    <name evidence="3" type="ORF">HQN59_18940</name>
</gene>
<dbReference type="InterPro" id="IPR050261">
    <property type="entry name" value="FrsA_esterase"/>
</dbReference>
<dbReference type="EMBL" id="JABWMJ010000009">
    <property type="protein sequence ID" value="NUZ07845.1"/>
    <property type="molecule type" value="Genomic_DNA"/>
</dbReference>
<dbReference type="AlphaFoldDB" id="A0A7Y6NR83"/>
<name>A0A7Y6NR83_9BURK</name>
<evidence type="ECO:0000259" key="2">
    <source>
        <dbReference type="Pfam" id="PF01738"/>
    </source>
</evidence>
<evidence type="ECO:0000313" key="4">
    <source>
        <dbReference type="Proteomes" id="UP000529637"/>
    </source>
</evidence>
<dbReference type="Gene3D" id="3.40.50.1820">
    <property type="entry name" value="alpha/beta hydrolase"/>
    <property type="match status" value="1"/>
</dbReference>
<dbReference type="GO" id="GO:0052689">
    <property type="term" value="F:carboxylic ester hydrolase activity"/>
    <property type="evidence" value="ECO:0007669"/>
    <property type="project" value="UniProtKB-ARBA"/>
</dbReference>
<dbReference type="PANTHER" id="PTHR22946:SF9">
    <property type="entry name" value="POLYKETIDE TRANSFERASE AF380"/>
    <property type="match status" value="1"/>
</dbReference>
<organism evidence="3 4">
    <name type="scientific">Piscinibacter koreensis</name>
    <dbReference type="NCBI Taxonomy" id="2742824"/>
    <lineage>
        <taxon>Bacteria</taxon>
        <taxon>Pseudomonadati</taxon>
        <taxon>Pseudomonadota</taxon>
        <taxon>Betaproteobacteria</taxon>
        <taxon>Burkholderiales</taxon>
        <taxon>Sphaerotilaceae</taxon>
        <taxon>Piscinibacter</taxon>
    </lineage>
</organism>
<keyword evidence="1 3" id="KW-0378">Hydrolase</keyword>
<dbReference type="InterPro" id="IPR029058">
    <property type="entry name" value="AB_hydrolase_fold"/>
</dbReference>
<dbReference type="Pfam" id="PF01738">
    <property type="entry name" value="DLH"/>
    <property type="match status" value="1"/>
</dbReference>
<protein>
    <submittedName>
        <fullName evidence="3">Dienelactone hydrolase family protein</fullName>
    </submittedName>
</protein>
<dbReference type="PANTHER" id="PTHR22946">
    <property type="entry name" value="DIENELACTONE HYDROLASE DOMAIN-CONTAINING PROTEIN-RELATED"/>
    <property type="match status" value="1"/>
</dbReference>
<evidence type="ECO:0000313" key="3">
    <source>
        <dbReference type="EMBL" id="NUZ07845.1"/>
    </source>
</evidence>
<keyword evidence="4" id="KW-1185">Reference proteome</keyword>
<dbReference type="InterPro" id="IPR002925">
    <property type="entry name" value="Dienelactn_hydro"/>
</dbReference>
<comment type="caution">
    <text evidence="3">The sequence shown here is derived from an EMBL/GenBank/DDBJ whole genome shotgun (WGS) entry which is preliminary data.</text>
</comment>
<sequence>MKTTGAERADASAPIVRGTPLPVVAPARMARPPGVRPVRRAGRALLARLGSAASRVLPALGLTVAMTTASAAERVTLPSLDAGATGAVELVGWWFAAPAVGAAGAASEPAVAARRAPAVALFHGCNGAYAPRSQRLTRQMLDYAAFFNAQGLHALVVDSMRPRRVVEVCTRGRGEQPAVTIAARRLDALGAVAWLATRADVDSRRIGIVGFSHGGSTVLAAVNRRDPAVAAAPAQPAFAVAFYPGCAPARRHGFEAALPLLILIGDADDWTPAAPCVALVAEARGVRPQIELYPGAAHAFDIDAALRFRTDVSNGVDRAGVHVGRDESAARASRERLAAFVAAF</sequence>
<dbReference type="SUPFAM" id="SSF53474">
    <property type="entry name" value="alpha/beta-Hydrolases"/>
    <property type="match status" value="1"/>
</dbReference>